<dbReference type="RefSeq" id="WP_174405833.1">
    <property type="nucleotide sequence ID" value="NZ_BLVO01000013.1"/>
</dbReference>
<feature type="transmembrane region" description="Helical" evidence="1">
    <location>
        <begin position="230"/>
        <end position="250"/>
    </location>
</feature>
<dbReference type="Proteomes" id="UP000503840">
    <property type="component" value="Unassembled WGS sequence"/>
</dbReference>
<dbReference type="AlphaFoldDB" id="A0A7J0BKM0"/>
<keyword evidence="1" id="KW-1133">Transmembrane helix</keyword>
<keyword evidence="1" id="KW-0812">Transmembrane</keyword>
<name>A0A7J0BKM0_9BACT</name>
<protein>
    <submittedName>
        <fullName evidence="2">Uncharacterized protein</fullName>
    </submittedName>
</protein>
<feature type="transmembrane region" description="Helical" evidence="1">
    <location>
        <begin position="270"/>
        <end position="288"/>
    </location>
</feature>
<evidence type="ECO:0000313" key="3">
    <source>
        <dbReference type="Proteomes" id="UP000503840"/>
    </source>
</evidence>
<comment type="caution">
    <text evidence="2">The sequence shown here is derived from an EMBL/GenBank/DDBJ whole genome shotgun (WGS) entry which is preliminary data.</text>
</comment>
<accession>A0A7J0BKM0</accession>
<sequence length="371" mass="42491">MDTNHTEELQNIISKSKTYDITKHNNNELSNEDKIKRDIIINFGKTAELNIDNHKQIIELFPQIYNSLIISLDSKEKSHNLYSPTNKQFVIELEKSDYIIGLMSIISEIRIYIAQESVLSELILIEYVKNNNIITKSNILTNYNSKIFDIKTLILNIKKHNTTSINEFITKFKNELTEEYEAISTKLKNESVSANEIISEFKLIKDQNYELLADAFEKLKNSKSKEKTTSLFITIAIAMLLAIATCTSAIKGQATLNAATENGSIWSNIPYSILILDMLLIYFFRISLQNYYTARDEYIQIEIRSALCRFVQVFTKFADSTHGSLDEFSRHIFSPLHSKTYSAPHPIDFLATITTAAKNCTSKSDKQDTDK</sequence>
<keyword evidence="1" id="KW-0472">Membrane</keyword>
<evidence type="ECO:0000313" key="2">
    <source>
        <dbReference type="EMBL" id="GFM34220.1"/>
    </source>
</evidence>
<evidence type="ECO:0000256" key="1">
    <source>
        <dbReference type="SAM" id="Phobius"/>
    </source>
</evidence>
<keyword evidence="3" id="KW-1185">Reference proteome</keyword>
<dbReference type="EMBL" id="BLVO01000013">
    <property type="protein sequence ID" value="GFM34220.1"/>
    <property type="molecule type" value="Genomic_DNA"/>
</dbReference>
<gene>
    <name evidence="2" type="ORF">DSM101010T_25850</name>
</gene>
<organism evidence="2 3">
    <name type="scientific">Desulfovibrio subterraneus</name>
    <dbReference type="NCBI Taxonomy" id="2718620"/>
    <lineage>
        <taxon>Bacteria</taxon>
        <taxon>Pseudomonadati</taxon>
        <taxon>Thermodesulfobacteriota</taxon>
        <taxon>Desulfovibrionia</taxon>
        <taxon>Desulfovibrionales</taxon>
        <taxon>Desulfovibrionaceae</taxon>
        <taxon>Desulfovibrio</taxon>
    </lineage>
</organism>
<reference evidence="2 3" key="1">
    <citation type="submission" date="2020-05" db="EMBL/GenBank/DDBJ databases">
        <title>Draft genome sequence of Desulfovibrio sp. strain HN2T.</title>
        <authorList>
            <person name="Ueno A."/>
            <person name="Tamazawa S."/>
            <person name="Tamamura S."/>
            <person name="Murakami T."/>
            <person name="Kiyama T."/>
            <person name="Inomata H."/>
            <person name="Amano Y."/>
            <person name="Miyakawa K."/>
            <person name="Tamaki H."/>
            <person name="Naganuma T."/>
            <person name="Kaneko K."/>
        </authorList>
    </citation>
    <scope>NUCLEOTIDE SEQUENCE [LARGE SCALE GENOMIC DNA]</scope>
    <source>
        <strain evidence="2 3">HN2</strain>
    </source>
</reference>
<proteinExistence type="predicted"/>